<feature type="domain" description="TCTP" evidence="3">
    <location>
        <begin position="1"/>
        <end position="150"/>
    </location>
</feature>
<dbReference type="SUPFAM" id="SSF51316">
    <property type="entry name" value="Mss4-like"/>
    <property type="match status" value="1"/>
</dbReference>
<dbReference type="AlphaFoldDB" id="A0A9N8PHC7"/>
<dbReference type="InterPro" id="IPR018103">
    <property type="entry name" value="Translation_control_tumour_CS"/>
</dbReference>
<evidence type="ECO:0000313" key="5">
    <source>
        <dbReference type="Proteomes" id="UP000716446"/>
    </source>
</evidence>
<proteinExistence type="inferred from homology"/>
<evidence type="ECO:0000256" key="2">
    <source>
        <dbReference type="PROSITE-ProRule" id="PRU01133"/>
    </source>
</evidence>
<dbReference type="GO" id="GO:0005737">
    <property type="term" value="C:cytoplasm"/>
    <property type="evidence" value="ECO:0007669"/>
    <property type="project" value="TreeGrafter"/>
</dbReference>
<dbReference type="EMBL" id="CAIJEN010000016">
    <property type="protein sequence ID" value="CAD0095690.1"/>
    <property type="molecule type" value="Genomic_DNA"/>
</dbReference>
<dbReference type="Proteomes" id="UP000716446">
    <property type="component" value="Unassembled WGS sequence"/>
</dbReference>
<accession>A0A9N8PHC7</accession>
<dbReference type="InterPro" id="IPR011057">
    <property type="entry name" value="Mss4-like_sf"/>
</dbReference>
<organism evidence="4 5">
    <name type="scientific">Aureobasidium vineae</name>
    <dbReference type="NCBI Taxonomy" id="2773715"/>
    <lineage>
        <taxon>Eukaryota</taxon>
        <taxon>Fungi</taxon>
        <taxon>Dikarya</taxon>
        <taxon>Ascomycota</taxon>
        <taxon>Pezizomycotina</taxon>
        <taxon>Dothideomycetes</taxon>
        <taxon>Dothideomycetidae</taxon>
        <taxon>Dothideales</taxon>
        <taxon>Saccotheciaceae</taxon>
        <taxon>Aureobasidium</taxon>
    </lineage>
</organism>
<sequence length="150" mass="16849">DVITGDEMISDSYDLKVTDGVIYEADCARITDGGDEGAEDATSTVIDVVHSFRLNETSFDKKSYLGHLKQYMKKVKETMKTNGASDDEVKEFEAGAQTFAKKVVSSFKDWEFFTGESMDPDGMIVLLNYREDGTTPYCCFWKHGMSEMKV</sequence>
<keyword evidence="5" id="KW-1185">Reference proteome</keyword>
<feature type="non-terminal residue" evidence="4">
    <location>
        <position position="1"/>
    </location>
</feature>
<name>A0A9N8PHC7_9PEZI</name>
<evidence type="ECO:0000313" key="4">
    <source>
        <dbReference type="EMBL" id="CAD0095690.1"/>
    </source>
</evidence>
<dbReference type="InterPro" id="IPR034737">
    <property type="entry name" value="TCTP"/>
</dbReference>
<dbReference type="GO" id="GO:0005509">
    <property type="term" value="F:calcium ion binding"/>
    <property type="evidence" value="ECO:0007669"/>
    <property type="project" value="TreeGrafter"/>
</dbReference>
<dbReference type="Pfam" id="PF00838">
    <property type="entry name" value="TCTP"/>
    <property type="match status" value="1"/>
</dbReference>
<dbReference type="PROSITE" id="PS01003">
    <property type="entry name" value="TCTP_2"/>
    <property type="match status" value="1"/>
</dbReference>
<dbReference type="PANTHER" id="PTHR11991:SF0">
    <property type="entry name" value="TRANSLATIONALLY-CONTROLLED TUMOR PROTEIN"/>
    <property type="match status" value="1"/>
</dbReference>
<dbReference type="InterPro" id="IPR011323">
    <property type="entry name" value="Mss4/transl-control_tumour"/>
</dbReference>
<protein>
    <recommendedName>
        <fullName evidence="1">Translationally-controlled tumor protein homolog</fullName>
    </recommendedName>
</protein>
<reference evidence="4" key="1">
    <citation type="submission" date="2020-06" db="EMBL/GenBank/DDBJ databases">
        <authorList>
            <person name="Onetto C."/>
        </authorList>
    </citation>
    <scope>NUCLEOTIDE SEQUENCE</scope>
</reference>
<evidence type="ECO:0000259" key="3">
    <source>
        <dbReference type="PROSITE" id="PS51797"/>
    </source>
</evidence>
<dbReference type="PANTHER" id="PTHR11991">
    <property type="entry name" value="TRANSLATIONALLY CONTROLLED TUMOR PROTEIN-RELATED"/>
    <property type="match status" value="1"/>
</dbReference>
<dbReference type="PROSITE" id="PS51797">
    <property type="entry name" value="TCTP_3"/>
    <property type="match status" value="1"/>
</dbReference>
<comment type="caution">
    <text evidence="4">The sequence shown here is derived from an EMBL/GenBank/DDBJ whole genome shotgun (WGS) entry which is preliminary data.</text>
</comment>
<comment type="similarity">
    <text evidence="2">Belongs to the TCTP family.</text>
</comment>
<dbReference type="InterPro" id="IPR018105">
    <property type="entry name" value="Translational_control_tumour_p"/>
</dbReference>
<dbReference type="Gene3D" id="2.170.150.10">
    <property type="entry name" value="Metal Binding Protein, Guanine Nucleotide Exchange Factor, Chain A"/>
    <property type="match status" value="1"/>
</dbReference>
<dbReference type="FunFam" id="2.170.150.10:FF:000002">
    <property type="entry name" value="Translationally-controlled tumor protein homolog"/>
    <property type="match status" value="1"/>
</dbReference>
<evidence type="ECO:0000256" key="1">
    <source>
        <dbReference type="ARBA" id="ARBA00014759"/>
    </source>
</evidence>
<gene>
    <name evidence="4" type="ORF">AWRI4619_LOCUS8914</name>
</gene>